<dbReference type="OrthoDB" id="5116476at2"/>
<sequence length="356" mass="39548">MVDAYKILGLFDHAGVLGSQRNESRERRVPGPYRIDLLQDQGVELRTVPMPRSRLHRKIRDVIEHRSGVRVDLALRGAGLARRSDAVLAVLEDKVEFPAFSRRARFSPYASARLAVVSCWWAEEIVNGPASTRKRIEKVLRSVDDIFVFSRNQVKIFDLVGAGHKVVPITFGVDHHSFRPGSGDFVRRTVLSAGVDRGRDFVTLVRAAEMLPDVKFTIITQAGRLRGESVPSNVELLPPLSGDAYRSALLSAELVVLPTHDLAYPTGQSVLLEAMACGKATMVTRTDAMEEYIGDGEFNFAMPPHNPEGVAESLAVALSHPEELRKVGARARVAIEERFNFDRTWAQVAVHLRDPR</sequence>
<gene>
    <name evidence="1" type="ORF">F8O03_02290</name>
</gene>
<accession>A0A7J5B6A6</accession>
<proteinExistence type="predicted"/>
<evidence type="ECO:0000313" key="1">
    <source>
        <dbReference type="EMBL" id="KAB1639191.1"/>
    </source>
</evidence>
<dbReference type="Pfam" id="PF13692">
    <property type="entry name" value="Glyco_trans_1_4"/>
    <property type="match status" value="1"/>
</dbReference>
<evidence type="ECO:0000313" key="2">
    <source>
        <dbReference type="Proteomes" id="UP000490386"/>
    </source>
</evidence>
<comment type="caution">
    <text evidence="1">The sequence shown here is derived from an EMBL/GenBank/DDBJ whole genome shotgun (WGS) entry which is preliminary data.</text>
</comment>
<dbReference type="CDD" id="cd03801">
    <property type="entry name" value="GT4_PimA-like"/>
    <property type="match status" value="1"/>
</dbReference>
<dbReference type="PANTHER" id="PTHR12526">
    <property type="entry name" value="GLYCOSYLTRANSFERASE"/>
    <property type="match status" value="1"/>
</dbReference>
<keyword evidence="2" id="KW-1185">Reference proteome</keyword>
<dbReference type="Gene3D" id="3.40.50.2000">
    <property type="entry name" value="Glycogen Phosphorylase B"/>
    <property type="match status" value="2"/>
</dbReference>
<reference evidence="1 2" key="1">
    <citation type="submission" date="2019-09" db="EMBL/GenBank/DDBJ databases">
        <title>Phylogeny of genus Pseudoclavibacter and closely related genus.</title>
        <authorList>
            <person name="Li Y."/>
        </authorList>
    </citation>
    <scope>NUCLEOTIDE SEQUENCE [LARGE SCALE GENOMIC DNA]</scope>
    <source>
        <strain evidence="1 2">THG-MD12</strain>
    </source>
</reference>
<keyword evidence="1" id="KW-0808">Transferase</keyword>
<dbReference type="AlphaFoldDB" id="A0A7J5B6A6"/>
<dbReference type="Proteomes" id="UP000490386">
    <property type="component" value="Unassembled WGS sequence"/>
</dbReference>
<dbReference type="EMBL" id="WBJX01000001">
    <property type="protein sequence ID" value="KAB1639191.1"/>
    <property type="molecule type" value="Genomic_DNA"/>
</dbReference>
<dbReference type="GO" id="GO:0016740">
    <property type="term" value="F:transferase activity"/>
    <property type="evidence" value="ECO:0007669"/>
    <property type="project" value="UniProtKB-KW"/>
</dbReference>
<protein>
    <submittedName>
        <fullName evidence="1">Glycosyltransferase family 4 protein</fullName>
    </submittedName>
</protein>
<dbReference type="SUPFAM" id="SSF53756">
    <property type="entry name" value="UDP-Glycosyltransferase/glycogen phosphorylase"/>
    <property type="match status" value="1"/>
</dbReference>
<organism evidence="1 2">
    <name type="scientific">Pseudoclavibacter terrae</name>
    <dbReference type="NCBI Taxonomy" id="1530195"/>
    <lineage>
        <taxon>Bacteria</taxon>
        <taxon>Bacillati</taxon>
        <taxon>Actinomycetota</taxon>
        <taxon>Actinomycetes</taxon>
        <taxon>Micrococcales</taxon>
        <taxon>Microbacteriaceae</taxon>
        <taxon>Pseudoclavibacter</taxon>
    </lineage>
</organism>
<name>A0A7J5B6A6_9MICO</name>